<dbReference type="CDD" id="cd02226">
    <property type="entry name" value="cupin_YdbB-like"/>
    <property type="match status" value="1"/>
</dbReference>
<dbReference type="PANTHER" id="PTHR36114:SF1">
    <property type="entry name" value="16.7 KDA PROTEIN IN WHIE LOCUS"/>
    <property type="match status" value="1"/>
</dbReference>
<dbReference type="InterPro" id="IPR011051">
    <property type="entry name" value="RmlC_Cupin_sf"/>
</dbReference>
<evidence type="ECO:0000313" key="2">
    <source>
        <dbReference type="EMBL" id="TXN36113.1"/>
    </source>
</evidence>
<name>A0A5C8V2X6_9FLAO</name>
<keyword evidence="3" id="KW-1185">Reference proteome</keyword>
<dbReference type="InterPro" id="IPR014710">
    <property type="entry name" value="RmlC-like_jellyroll"/>
</dbReference>
<dbReference type="EMBL" id="VRUR01000002">
    <property type="protein sequence ID" value="TXN36113.1"/>
    <property type="molecule type" value="Genomic_DNA"/>
</dbReference>
<feature type="domain" description="Cupin type-2" evidence="1">
    <location>
        <begin position="36"/>
        <end position="90"/>
    </location>
</feature>
<dbReference type="Gene3D" id="2.60.120.10">
    <property type="entry name" value="Jelly Rolls"/>
    <property type="match status" value="1"/>
</dbReference>
<sequence length="119" mass="13837">MKTINVKEKLSLIHDLWKPKVIAELNGQQVKISKVKGEFVWHDHKDEDELFFILKGTMIMEFRDKKAEVGPGELIVVPKGVEHRPIAKEEVWMMLFEPQNIKHSGDVISDLTVDKYEKI</sequence>
<dbReference type="PANTHER" id="PTHR36114">
    <property type="entry name" value="16.7 KDA PROTEIN IN WHIE LOCUS"/>
    <property type="match status" value="1"/>
</dbReference>
<organism evidence="2 3">
    <name type="scientific">Flagellimonas hymeniacidonis</name>
    <dbReference type="NCBI Taxonomy" id="2603628"/>
    <lineage>
        <taxon>Bacteria</taxon>
        <taxon>Pseudomonadati</taxon>
        <taxon>Bacteroidota</taxon>
        <taxon>Flavobacteriia</taxon>
        <taxon>Flavobacteriales</taxon>
        <taxon>Flavobacteriaceae</taxon>
        <taxon>Flagellimonas</taxon>
    </lineage>
</organism>
<reference evidence="2 3" key="1">
    <citation type="submission" date="2019-08" db="EMBL/GenBank/DDBJ databases">
        <title>Professor.</title>
        <authorList>
            <person name="Park J.S."/>
        </authorList>
    </citation>
    <scope>NUCLEOTIDE SEQUENCE [LARGE SCALE GENOMIC DNA]</scope>
    <source>
        <strain evidence="2 3">176CP5-101</strain>
    </source>
</reference>
<protein>
    <submittedName>
        <fullName evidence="2">Cupin domain-containing protein</fullName>
    </submittedName>
</protein>
<dbReference type="Pfam" id="PF07883">
    <property type="entry name" value="Cupin_2"/>
    <property type="match status" value="1"/>
</dbReference>
<dbReference type="SUPFAM" id="SSF51182">
    <property type="entry name" value="RmlC-like cupins"/>
    <property type="match status" value="1"/>
</dbReference>
<proteinExistence type="predicted"/>
<dbReference type="InterPro" id="IPR013096">
    <property type="entry name" value="Cupin_2"/>
</dbReference>
<dbReference type="RefSeq" id="WP_147744884.1">
    <property type="nucleotide sequence ID" value="NZ_VRUR01000002.1"/>
</dbReference>
<evidence type="ECO:0000313" key="3">
    <source>
        <dbReference type="Proteomes" id="UP000321456"/>
    </source>
</evidence>
<dbReference type="AlphaFoldDB" id="A0A5C8V2X6"/>
<dbReference type="Proteomes" id="UP000321456">
    <property type="component" value="Unassembled WGS sequence"/>
</dbReference>
<evidence type="ECO:0000259" key="1">
    <source>
        <dbReference type="Pfam" id="PF07883"/>
    </source>
</evidence>
<comment type="caution">
    <text evidence="2">The sequence shown here is derived from an EMBL/GenBank/DDBJ whole genome shotgun (WGS) entry which is preliminary data.</text>
</comment>
<gene>
    <name evidence="2" type="ORF">FVB32_16275</name>
</gene>
<dbReference type="InterPro" id="IPR052044">
    <property type="entry name" value="PKS_Associated_Protein"/>
</dbReference>
<accession>A0A5C8V2X6</accession>